<evidence type="ECO:0000313" key="2">
    <source>
        <dbReference type="EMBL" id="CDS35682.1"/>
    </source>
</evidence>
<feature type="compositionally biased region" description="Polar residues" evidence="1">
    <location>
        <begin position="508"/>
        <end position="519"/>
    </location>
</feature>
<dbReference type="AlphaFoldDB" id="A0A068XTV2"/>
<dbReference type="Proteomes" id="UP000017246">
    <property type="component" value="Unassembled WGS sequence"/>
</dbReference>
<dbReference type="OrthoDB" id="10461178at2759"/>
<sequence length="545" mass="60799">MAKNNKRRHKNACPPGVCHEAPQHRVNENQVSAHNKMGRESEWSTDAEYAYDEMTEFEQQPSKEHLNRINSNADDDLYDDLDAEKNSHAMESVVHKPIPKICDSKNKNIGNKLPNSVESSKSPSAKTNCRESSHEALRDGIPDKGSGDDEICMNEEIFKNLADPGRNDSPPPIPPKMRQITQTHNNGEKNSKKAHATGVLGLCAMKPGRGKKPARLKEAKTPQMNAETHAAEVFDGKIGTDVTNGEDEYEEYCYASELVDQPEIDQQVHLDKLLCNNGGLSMNGSMKVEKSSDMPPAVDWEEKLMDRHKNGPELQRNSEKMLQAPRVKQNDDVQKLSERRLPTPPIPLSESTTHIKPNVPMRTNSSVVKPCQSFPQIKQQRKEQIPKKPPKHNPPVSSTTRLNNQLPKSGTAHPHHGTKEDLVTMPSKAKANTDNSHDGLKSASQPKTAPRIPPRPQYIPQSLLLKLANSTEISEARKRPPTPEVTEQRTNQRGEQTNSGLVEMEKPGQNQPTTMKNQDATCSNEMASALECENDLYMQLEDCYG</sequence>
<protein>
    <submittedName>
        <fullName evidence="2">Uncharacterized protein</fullName>
    </submittedName>
</protein>
<proteinExistence type="predicted"/>
<feature type="compositionally biased region" description="Basic and acidic residues" evidence="1">
    <location>
        <begin position="128"/>
        <end position="147"/>
    </location>
</feature>
<accession>A0A068XTV2</accession>
<feature type="compositionally biased region" description="Polar residues" evidence="1">
    <location>
        <begin position="395"/>
        <end position="408"/>
    </location>
</feature>
<feature type="compositionally biased region" description="Polar residues" evidence="1">
    <location>
        <begin position="349"/>
        <end position="378"/>
    </location>
</feature>
<feature type="region of interest" description="Disordered" evidence="1">
    <location>
        <begin position="1"/>
        <end position="41"/>
    </location>
</feature>
<feature type="region of interest" description="Disordered" evidence="1">
    <location>
        <begin position="105"/>
        <end position="196"/>
    </location>
</feature>
<feature type="compositionally biased region" description="Basic residues" evidence="1">
    <location>
        <begin position="1"/>
        <end position="11"/>
    </location>
</feature>
<evidence type="ECO:0000256" key="1">
    <source>
        <dbReference type="SAM" id="MobiDB-lite"/>
    </source>
</evidence>
<feature type="region of interest" description="Disordered" evidence="1">
    <location>
        <begin position="311"/>
        <end position="519"/>
    </location>
</feature>
<feature type="compositionally biased region" description="Polar residues" evidence="1">
    <location>
        <begin position="107"/>
        <end position="127"/>
    </location>
</feature>
<evidence type="ECO:0000313" key="3">
    <source>
        <dbReference type="Proteomes" id="UP000017246"/>
    </source>
</evidence>
<organism evidence="2 3">
    <name type="scientific">Echinococcus multilocularis</name>
    <name type="common">Fox tapeworm</name>
    <dbReference type="NCBI Taxonomy" id="6211"/>
    <lineage>
        <taxon>Eukaryota</taxon>
        <taxon>Metazoa</taxon>
        <taxon>Spiralia</taxon>
        <taxon>Lophotrochozoa</taxon>
        <taxon>Platyhelminthes</taxon>
        <taxon>Cestoda</taxon>
        <taxon>Eucestoda</taxon>
        <taxon>Cyclophyllidea</taxon>
        <taxon>Taeniidae</taxon>
        <taxon>Echinococcus</taxon>
    </lineage>
</organism>
<gene>
    <name evidence="2" type="ORF">EmuJ_001162800</name>
</gene>
<feature type="compositionally biased region" description="Basic and acidic residues" evidence="1">
    <location>
        <begin position="328"/>
        <end position="341"/>
    </location>
</feature>
<reference evidence="2" key="2">
    <citation type="submission" date="2015-11" db="EMBL/GenBank/DDBJ databases">
        <authorList>
            <person name="Zhang Y."/>
            <person name="Guo Z."/>
        </authorList>
    </citation>
    <scope>NUCLEOTIDE SEQUENCE</scope>
</reference>
<name>A0A068XTV2_ECHMU</name>
<keyword evidence="3" id="KW-1185">Reference proteome</keyword>
<dbReference type="EMBL" id="LN902841">
    <property type="protein sequence ID" value="CDS35682.1"/>
    <property type="molecule type" value="Genomic_DNA"/>
</dbReference>
<reference evidence="2" key="1">
    <citation type="journal article" date="2013" name="Nature">
        <title>The genomes of four tapeworm species reveal adaptations to parasitism.</title>
        <authorList>
            <person name="Tsai I.J."/>
            <person name="Zarowiecki M."/>
            <person name="Holroyd N."/>
            <person name="Garciarrubio A."/>
            <person name="Sanchez-Flores A."/>
            <person name="Brooks K.L."/>
            <person name="Tracey A."/>
            <person name="Bobes R.J."/>
            <person name="Fragoso G."/>
            <person name="Sciutto E."/>
            <person name="Aslett M."/>
            <person name="Beasley H."/>
            <person name="Bennett H.M."/>
            <person name="Cai J."/>
            <person name="Camicia F."/>
            <person name="Clark R."/>
            <person name="Cucher M."/>
            <person name="De Silva N."/>
            <person name="Day T.A."/>
            <person name="Deplazes P."/>
            <person name="Estrada K."/>
            <person name="Fernandez C."/>
            <person name="Holland P.W."/>
            <person name="Hou J."/>
            <person name="Hu S."/>
            <person name="Huckvale T."/>
            <person name="Hung S.S."/>
            <person name="Kamenetzky L."/>
            <person name="Keane J.A."/>
            <person name="Kiss F."/>
            <person name="Koziol U."/>
            <person name="Lambert O."/>
            <person name="Liu K."/>
            <person name="Luo X."/>
            <person name="Luo Y."/>
            <person name="Macchiaroli N."/>
            <person name="Nichol S."/>
            <person name="Paps J."/>
            <person name="Parkinson J."/>
            <person name="Pouchkina-Stantcheva N."/>
            <person name="Riddiford N."/>
            <person name="Rosenzvit M."/>
            <person name="Salinas G."/>
            <person name="Wasmuth J.D."/>
            <person name="Zamanian M."/>
            <person name="Zheng Y."/>
            <person name="Cai X."/>
            <person name="Soberon X."/>
            <person name="Olson P.D."/>
            <person name="Laclette J.P."/>
            <person name="Brehm K."/>
            <person name="Berriman M."/>
            <person name="Garciarrubio A."/>
            <person name="Bobes R.J."/>
            <person name="Fragoso G."/>
            <person name="Sanchez-Flores A."/>
            <person name="Estrada K."/>
            <person name="Cevallos M.A."/>
            <person name="Morett E."/>
            <person name="Gonzalez V."/>
            <person name="Portillo T."/>
            <person name="Ochoa-Leyva A."/>
            <person name="Jose M.V."/>
            <person name="Sciutto E."/>
            <person name="Landa A."/>
            <person name="Jimenez L."/>
            <person name="Valdes V."/>
            <person name="Carrero J.C."/>
            <person name="Larralde C."/>
            <person name="Morales-Montor J."/>
            <person name="Limon-Lason J."/>
            <person name="Soberon X."/>
            <person name="Laclette J.P."/>
        </authorList>
    </citation>
    <scope>NUCLEOTIDE SEQUENCE [LARGE SCALE GENOMIC DNA]</scope>
</reference>